<comment type="caution">
    <text evidence="2">The sequence shown here is derived from an EMBL/GenBank/DDBJ whole genome shotgun (WGS) entry which is preliminary data.</text>
</comment>
<dbReference type="EMBL" id="MQUB01000001">
    <property type="protein sequence ID" value="PQB03618.1"/>
    <property type="molecule type" value="Genomic_DNA"/>
</dbReference>
<dbReference type="Pfam" id="PF08885">
    <property type="entry name" value="GSCFA"/>
    <property type="match status" value="1"/>
</dbReference>
<dbReference type="RefSeq" id="WP_181039928.1">
    <property type="nucleotide sequence ID" value="NZ_MQUB01000001.1"/>
</dbReference>
<feature type="domain" description="GSCFA" evidence="1">
    <location>
        <begin position="23"/>
        <end position="258"/>
    </location>
</feature>
<protein>
    <recommendedName>
        <fullName evidence="1">GSCFA domain-containing protein</fullName>
    </recommendedName>
</protein>
<dbReference type="AlphaFoldDB" id="A0A2S7KLY8"/>
<evidence type="ECO:0000259" key="1">
    <source>
        <dbReference type="Pfam" id="PF08885"/>
    </source>
</evidence>
<evidence type="ECO:0000313" key="2">
    <source>
        <dbReference type="EMBL" id="PQB03618.1"/>
    </source>
</evidence>
<reference evidence="2 3" key="1">
    <citation type="submission" date="2016-11" db="EMBL/GenBank/DDBJ databases">
        <title>Trade-off between light-utilization and light-protection in marine flavobacteria.</title>
        <authorList>
            <person name="Kumagai Y."/>
        </authorList>
    </citation>
    <scope>NUCLEOTIDE SEQUENCE [LARGE SCALE GENOMIC DNA]</scope>
    <source>
        <strain evidence="2 3">NBRC 107741</strain>
    </source>
</reference>
<dbReference type="InterPro" id="IPR014982">
    <property type="entry name" value="GSCFA"/>
</dbReference>
<sequence>MKFFTPVKGISEGENKIEISSEIFLSGSCFADRMADKLNYFRFNTRANPFGVIFHPVALANLYTRALNDQFFDHNDVFQNNGLWQSYWAHSSFSSVDREALIEQLNLQLKDIKKGMLESTHLVFTFGTAWGYTLIKNQQLVANCHKMPAACFEKKLSPPNEIVRLWKSLIQDISSRNSKLTVLLTVSPIRHLKDGLIQNSQSKANLLTAVHQLVDQFGCCDYFPAFEIMMDELRDYRFYDKDLIHPSSEAVDHIWDQFSTTWLDPGLDTYLKEIHQLNRKLAHRHLHPESEQAKAFDRQLETQIEQLKSRYPHLKNLE</sequence>
<dbReference type="SUPFAM" id="SSF52266">
    <property type="entry name" value="SGNH hydrolase"/>
    <property type="match status" value="1"/>
</dbReference>
<accession>A0A2S7KLY8</accession>
<gene>
    <name evidence="2" type="ORF">BST85_00915</name>
</gene>
<evidence type="ECO:0000313" key="3">
    <source>
        <dbReference type="Proteomes" id="UP000239800"/>
    </source>
</evidence>
<name>A0A2S7KLY8_9FLAO</name>
<proteinExistence type="predicted"/>
<keyword evidence="3" id="KW-1185">Reference proteome</keyword>
<organism evidence="2 3">
    <name type="scientific">Aureitalea marina</name>
    <dbReference type="NCBI Taxonomy" id="930804"/>
    <lineage>
        <taxon>Bacteria</taxon>
        <taxon>Pseudomonadati</taxon>
        <taxon>Bacteroidota</taxon>
        <taxon>Flavobacteriia</taxon>
        <taxon>Flavobacteriales</taxon>
        <taxon>Flavobacteriaceae</taxon>
        <taxon>Aureitalea</taxon>
    </lineage>
</organism>
<dbReference type="Proteomes" id="UP000239800">
    <property type="component" value="Unassembled WGS sequence"/>
</dbReference>